<dbReference type="Pfam" id="PF02655">
    <property type="entry name" value="ATP-grasp_3"/>
    <property type="match status" value="1"/>
</dbReference>
<reference evidence="4" key="1">
    <citation type="submission" date="2010-04" db="EMBL/GenBank/DDBJ databases">
        <title>Complete sequence of Methanocaldococcus infernus ME.</title>
        <authorList>
            <consortium name="US DOE Joint Genome Institute"/>
            <person name="Lucas S."/>
            <person name="Copeland A."/>
            <person name="Lapidus A."/>
            <person name="Cheng J.-F."/>
            <person name="Bruce D."/>
            <person name="Goodwin L."/>
            <person name="Pitluck S."/>
            <person name="Munk A.C."/>
            <person name="Detter J.C."/>
            <person name="Han C."/>
            <person name="Tapia R."/>
            <person name="Land M."/>
            <person name="Hauser L."/>
            <person name="Kyrpides N."/>
            <person name="Mikhailova N."/>
            <person name="Sieprawska-Lupa M."/>
            <person name="Whitman W.B."/>
            <person name="Woyke T."/>
        </authorList>
    </citation>
    <scope>NUCLEOTIDE SEQUENCE [LARGE SCALE GENOMIC DNA]</scope>
    <source>
        <strain evidence="4">ME</strain>
    </source>
</reference>
<feature type="domain" description="ATP-grasp" evidence="3">
    <location>
        <begin position="86"/>
        <end position="267"/>
    </location>
</feature>
<dbReference type="InterPro" id="IPR011761">
    <property type="entry name" value="ATP-grasp"/>
</dbReference>
<dbReference type="EMBL" id="CP002009">
    <property type="protein sequence ID" value="ADG13797.1"/>
    <property type="molecule type" value="Genomic_DNA"/>
</dbReference>
<sequence>MKILFFEYAMATNCREFLAEGKMMFDKLLYEFLSLGSVVTLINKELSRPYKNIKNLKVVEPTNLFETLRKINNFDYFLVIAPEEDNILYELTKILEPKGVNLGSSSKAIKVAGDKYLTYEALKDIVKVPKTFQPRKYIVKRRDGCGSQFRVYDEKYIIQEFVEGSPYSASFIVGKRGIKFLSLNKQIVDESGFKGAEVNIDHERKEEIIDECEKALKRIDGLNGYVGVDLVIDDNIYIIEINPRITTTVWGLMTEPPLAKLLIDNAEGKEIKIEKVVGKKFKVGEYG</sequence>
<organism evidence="4 5">
    <name type="scientific">Methanocaldococcus infernus (strain DSM 11812 / JCM 15783 / ME)</name>
    <dbReference type="NCBI Taxonomy" id="573063"/>
    <lineage>
        <taxon>Archaea</taxon>
        <taxon>Methanobacteriati</taxon>
        <taxon>Methanobacteriota</taxon>
        <taxon>Methanomada group</taxon>
        <taxon>Methanococci</taxon>
        <taxon>Methanococcales</taxon>
        <taxon>Methanocaldococcaceae</taxon>
        <taxon>Methanocaldococcus</taxon>
    </lineage>
</organism>
<dbReference type="GeneID" id="9132160"/>
<dbReference type="AlphaFoldDB" id="D5VT94"/>
<dbReference type="HOGENOM" id="CLU_059501_1_1_2"/>
<dbReference type="Gene3D" id="3.30.470.20">
    <property type="entry name" value="ATP-grasp fold, B domain"/>
    <property type="match status" value="1"/>
</dbReference>
<protein>
    <recommendedName>
        <fullName evidence="3">ATP-grasp domain-containing protein</fullName>
    </recommendedName>
</protein>
<name>D5VT94_METIM</name>
<dbReference type="GO" id="GO:0046872">
    <property type="term" value="F:metal ion binding"/>
    <property type="evidence" value="ECO:0007669"/>
    <property type="project" value="InterPro"/>
</dbReference>
<dbReference type="InterPro" id="IPR040803">
    <property type="entry name" value="MfnD_preATP-grasp"/>
</dbReference>
<dbReference type="PIRSF" id="PIRSF016766">
    <property type="entry name" value="UCP016766_ATPgrasp"/>
    <property type="match status" value="1"/>
</dbReference>
<dbReference type="PROSITE" id="PS50975">
    <property type="entry name" value="ATP_GRASP"/>
    <property type="match status" value="1"/>
</dbReference>
<dbReference type="OrthoDB" id="133985at2157"/>
<dbReference type="Proteomes" id="UP000002061">
    <property type="component" value="Chromosome"/>
</dbReference>
<keyword evidence="2" id="KW-0547">Nucleotide-binding</keyword>
<dbReference type="InterPro" id="IPR024710">
    <property type="entry name" value="MfnD"/>
</dbReference>
<dbReference type="SUPFAM" id="SSF56059">
    <property type="entry name" value="Glutathione synthetase ATP-binding domain-like"/>
    <property type="match status" value="1"/>
</dbReference>
<dbReference type="KEGG" id="mif:Metin_1143"/>
<dbReference type="RefSeq" id="WP_013100542.1">
    <property type="nucleotide sequence ID" value="NC_014122.1"/>
</dbReference>
<evidence type="ECO:0000256" key="1">
    <source>
        <dbReference type="ARBA" id="ARBA00001936"/>
    </source>
</evidence>
<evidence type="ECO:0000313" key="5">
    <source>
        <dbReference type="Proteomes" id="UP000002061"/>
    </source>
</evidence>
<dbReference type="Gene3D" id="2.30.36.100">
    <property type="match status" value="1"/>
</dbReference>
<dbReference type="InterPro" id="IPR003806">
    <property type="entry name" value="ATP-grasp_PylC-type"/>
</dbReference>
<proteinExistence type="predicted"/>
<dbReference type="InterPro" id="IPR053510">
    <property type="entry name" value="Tyramine-Glutamate_Synthase"/>
</dbReference>
<dbReference type="Pfam" id="PF18301">
    <property type="entry name" value="preATP-grasp_3"/>
    <property type="match status" value="1"/>
</dbReference>
<comment type="cofactor">
    <cofactor evidence="1">
        <name>Mn(2+)</name>
        <dbReference type="ChEBI" id="CHEBI:29035"/>
    </cofactor>
</comment>
<keyword evidence="5" id="KW-1185">Reference proteome</keyword>
<dbReference type="PROSITE" id="PS00867">
    <property type="entry name" value="CPSASE_2"/>
    <property type="match status" value="1"/>
</dbReference>
<dbReference type="GO" id="GO:0005524">
    <property type="term" value="F:ATP binding"/>
    <property type="evidence" value="ECO:0007669"/>
    <property type="project" value="UniProtKB-UniRule"/>
</dbReference>
<evidence type="ECO:0000256" key="2">
    <source>
        <dbReference type="PROSITE-ProRule" id="PRU00409"/>
    </source>
</evidence>
<dbReference type="NCBIfam" id="NF040722">
    <property type="entry name" value="MfnD_Meth"/>
    <property type="match status" value="1"/>
</dbReference>
<dbReference type="Gene3D" id="3.40.50.11770">
    <property type="match status" value="1"/>
</dbReference>
<accession>D5VT94</accession>
<evidence type="ECO:0000259" key="3">
    <source>
        <dbReference type="PROSITE" id="PS50975"/>
    </source>
</evidence>
<evidence type="ECO:0000313" key="4">
    <source>
        <dbReference type="EMBL" id="ADG13797.1"/>
    </source>
</evidence>
<dbReference type="InterPro" id="IPR005479">
    <property type="entry name" value="CPAse_ATP-bd"/>
</dbReference>
<dbReference type="eggNOG" id="arCOG01592">
    <property type="taxonomic scope" value="Archaea"/>
</dbReference>
<keyword evidence="2" id="KW-0067">ATP-binding</keyword>
<gene>
    <name evidence="4" type="ordered locus">Metin_1143</name>
</gene>
<dbReference type="STRING" id="573063.Metin_1143"/>